<dbReference type="Proteomes" id="UP000611629">
    <property type="component" value="Unassembled WGS sequence"/>
</dbReference>
<dbReference type="AlphaFoldDB" id="A0A974BKI1"/>
<keyword evidence="1" id="KW-1133">Transmembrane helix</keyword>
<sequence>MRFENVLNIVVVFLFVYTILLWVKEIYKIKHQGKLLVKMNIYGVYIVIWSILSVVWILILFNNISKENIDILRDIVLSVFWVLITSLNSVCSYRGSEIREDGIYHLRYYYRWDSLKGYSWISPIKLKLHTNRKFNTKIIIKEKLKSEIDELLKQHLNEIYN</sequence>
<evidence type="ECO:0000313" key="4">
    <source>
        <dbReference type="Proteomes" id="UP000611629"/>
    </source>
</evidence>
<comment type="caution">
    <text evidence="3">The sequence shown here is derived from an EMBL/GenBank/DDBJ whole genome shotgun (WGS) entry which is preliminary data.</text>
</comment>
<dbReference type="Pfam" id="PF18923">
    <property type="entry name" value="DUF5673"/>
    <property type="match status" value="1"/>
</dbReference>
<keyword evidence="1" id="KW-0812">Transmembrane</keyword>
<gene>
    <name evidence="3" type="ORF">HZF24_11960</name>
</gene>
<name>A0A974BKI1_SEDHY</name>
<evidence type="ECO:0000256" key="1">
    <source>
        <dbReference type="SAM" id="Phobius"/>
    </source>
</evidence>
<dbReference type="RefSeq" id="WP_179238561.1">
    <property type="nucleotide sequence ID" value="NZ_JACBNQ010000014.1"/>
</dbReference>
<protein>
    <recommendedName>
        <fullName evidence="2">DUF5673 domain-containing protein</fullName>
    </recommendedName>
</protein>
<organism evidence="3 4">
    <name type="scientific">Sedimentibacter hydroxybenzoicus DSM 7310</name>
    <dbReference type="NCBI Taxonomy" id="1123245"/>
    <lineage>
        <taxon>Bacteria</taxon>
        <taxon>Bacillati</taxon>
        <taxon>Bacillota</taxon>
        <taxon>Tissierellia</taxon>
        <taxon>Sedimentibacter</taxon>
    </lineage>
</organism>
<evidence type="ECO:0000259" key="2">
    <source>
        <dbReference type="Pfam" id="PF18923"/>
    </source>
</evidence>
<keyword evidence="1" id="KW-0472">Membrane</keyword>
<dbReference type="EMBL" id="JACBNQ010000014">
    <property type="protein sequence ID" value="NYB74853.1"/>
    <property type="molecule type" value="Genomic_DNA"/>
</dbReference>
<keyword evidence="4" id="KW-1185">Reference proteome</keyword>
<feature type="transmembrane region" description="Helical" evidence="1">
    <location>
        <begin position="6"/>
        <end position="23"/>
    </location>
</feature>
<accession>A0A974BKI1</accession>
<feature type="transmembrane region" description="Helical" evidence="1">
    <location>
        <begin position="35"/>
        <end position="59"/>
    </location>
</feature>
<reference evidence="3" key="1">
    <citation type="submission" date="2020-07" db="EMBL/GenBank/DDBJ databases">
        <title>Genomic analysis of a strain of Sedimentibacter Hydroxybenzoicus DSM7310.</title>
        <authorList>
            <person name="Ma S."/>
        </authorList>
    </citation>
    <scope>NUCLEOTIDE SEQUENCE</scope>
    <source>
        <strain evidence="3">DSM 7310</strain>
    </source>
</reference>
<dbReference type="InterPro" id="IPR043730">
    <property type="entry name" value="DUF5673"/>
</dbReference>
<feature type="domain" description="DUF5673" evidence="2">
    <location>
        <begin position="96"/>
        <end position="154"/>
    </location>
</feature>
<evidence type="ECO:0000313" key="3">
    <source>
        <dbReference type="EMBL" id="NYB74853.1"/>
    </source>
</evidence>
<proteinExistence type="predicted"/>